<feature type="compositionally biased region" description="Polar residues" evidence="1">
    <location>
        <begin position="564"/>
        <end position="574"/>
    </location>
</feature>
<dbReference type="AlphaFoldDB" id="A0A0L0G0N1"/>
<protein>
    <submittedName>
        <fullName evidence="2">Uncharacterized protein</fullName>
    </submittedName>
</protein>
<feature type="region of interest" description="Disordered" evidence="1">
    <location>
        <begin position="543"/>
        <end position="577"/>
    </location>
</feature>
<accession>A0A0L0G0N1</accession>
<dbReference type="Proteomes" id="UP000054560">
    <property type="component" value="Unassembled WGS sequence"/>
</dbReference>
<name>A0A0L0G0N1_9EUKA</name>
<evidence type="ECO:0000313" key="2">
    <source>
        <dbReference type="EMBL" id="KNC82396.1"/>
    </source>
</evidence>
<dbReference type="EMBL" id="KQ241931">
    <property type="protein sequence ID" value="KNC82396.1"/>
    <property type="molecule type" value="Genomic_DNA"/>
</dbReference>
<feature type="region of interest" description="Disordered" evidence="1">
    <location>
        <begin position="370"/>
        <end position="390"/>
    </location>
</feature>
<gene>
    <name evidence="2" type="ORF">SARC_05323</name>
</gene>
<reference evidence="2 3" key="1">
    <citation type="submission" date="2011-02" db="EMBL/GenBank/DDBJ databases">
        <title>The Genome Sequence of Sphaeroforma arctica JP610.</title>
        <authorList>
            <consortium name="The Broad Institute Genome Sequencing Platform"/>
            <person name="Russ C."/>
            <person name="Cuomo C."/>
            <person name="Young S.K."/>
            <person name="Zeng Q."/>
            <person name="Gargeya S."/>
            <person name="Alvarado L."/>
            <person name="Berlin A."/>
            <person name="Chapman S.B."/>
            <person name="Chen Z."/>
            <person name="Freedman E."/>
            <person name="Gellesch M."/>
            <person name="Goldberg J."/>
            <person name="Griggs A."/>
            <person name="Gujja S."/>
            <person name="Heilman E."/>
            <person name="Heiman D."/>
            <person name="Howarth C."/>
            <person name="Mehta T."/>
            <person name="Neiman D."/>
            <person name="Pearson M."/>
            <person name="Roberts A."/>
            <person name="Saif S."/>
            <person name="Shea T."/>
            <person name="Shenoy N."/>
            <person name="Sisk P."/>
            <person name="Stolte C."/>
            <person name="Sykes S."/>
            <person name="White J."/>
            <person name="Yandava C."/>
            <person name="Burger G."/>
            <person name="Gray M.W."/>
            <person name="Holland P.W.H."/>
            <person name="King N."/>
            <person name="Lang F.B.F."/>
            <person name="Roger A.J."/>
            <person name="Ruiz-Trillo I."/>
            <person name="Haas B."/>
            <person name="Nusbaum C."/>
            <person name="Birren B."/>
        </authorList>
    </citation>
    <scope>NUCLEOTIDE SEQUENCE [LARGE SCALE GENOMIC DNA]</scope>
    <source>
        <strain evidence="2 3">JP610</strain>
    </source>
</reference>
<evidence type="ECO:0000256" key="1">
    <source>
        <dbReference type="SAM" id="MobiDB-lite"/>
    </source>
</evidence>
<evidence type="ECO:0000313" key="3">
    <source>
        <dbReference type="Proteomes" id="UP000054560"/>
    </source>
</evidence>
<organism evidence="2 3">
    <name type="scientific">Sphaeroforma arctica JP610</name>
    <dbReference type="NCBI Taxonomy" id="667725"/>
    <lineage>
        <taxon>Eukaryota</taxon>
        <taxon>Ichthyosporea</taxon>
        <taxon>Ichthyophonida</taxon>
        <taxon>Sphaeroforma</taxon>
    </lineage>
</organism>
<dbReference type="RefSeq" id="XP_014156298.1">
    <property type="nucleotide sequence ID" value="XM_014300823.1"/>
</dbReference>
<feature type="compositionally biased region" description="Basic and acidic residues" evidence="1">
    <location>
        <begin position="554"/>
        <end position="563"/>
    </location>
</feature>
<dbReference type="GeneID" id="25905827"/>
<sequence length="589" mass="64593">MCTKTKSDGGSGNSIASTKKVAKGEKEKECPGSPAVAKKIKTGVITKSAESTGQPDINSCPRPVVANECDGEDVVVGDKAAANGKQICSKVSTTAAFVNLAKGECSNGNDIVDTEKIATGDAAHPKKLGSRMDAHIRTLPLADSSNYSFGSEKKDFSSQAMRELTVNLHMLTKTLERLVKDESTIDREVDPQQTNQCEKKAAVTAKQKSRNDKQGVQQNSFKMKHVQRQPVQLPLRRHTRPWFYSQVYVQDRPQQSLYSTQSDQGLYRKTPYVQYYTPPAPLATHRMSDPAPRPSHTQMYAVSENYAMPPAYLPQQHTHIHGPHQLPYAYVPSGSSALPFTGMHAQHRQPDVNIPAYGPQTAMHPSQLHTHAPVHRPQQQTEGTGVSKVPASYRPQTLTSAVQSVHLRCTRGDVHAGKHMRRRVGDMARQNAQVNPDTSTSSACEWNTGEADRTAKNDGVVTVVPRIGVQSAAPAHLEGHTHSKAFLEAQAQRLVHTHSRAQTHAHAHGYNHMQEPNIYVQFHGGSTVVSHLRLPVDSLSYKYNPEAPKSSPMDLDRGLKNDNSDASDLTSQGSDPFVQGYMARRGLKV</sequence>
<feature type="region of interest" description="Disordered" evidence="1">
    <location>
        <begin position="1"/>
        <end position="35"/>
    </location>
</feature>
<proteinExistence type="predicted"/>
<keyword evidence="3" id="KW-1185">Reference proteome</keyword>